<evidence type="ECO:0000259" key="1">
    <source>
        <dbReference type="Pfam" id="PF02470"/>
    </source>
</evidence>
<gene>
    <name evidence="2" type="ORF">SOCE26_067940</name>
</gene>
<reference evidence="2 3" key="1">
    <citation type="submission" date="2015-09" db="EMBL/GenBank/DDBJ databases">
        <title>Sorangium comparison.</title>
        <authorList>
            <person name="Zaburannyi N."/>
            <person name="Bunk B."/>
            <person name="Overmann J."/>
            <person name="Mueller R."/>
        </authorList>
    </citation>
    <scope>NUCLEOTIDE SEQUENCE [LARGE SCALE GENOMIC DNA]</scope>
    <source>
        <strain evidence="2 3">So ce26</strain>
    </source>
</reference>
<dbReference type="OrthoDB" id="9806984at2"/>
<sequence>MSSPTNYFKIGLFVLLGLAAAFATAVAFGANQVERRTLAYYTYFNESVQGLDLGSPVKYRGVTIGTVAAVEIAPDRRHVQVAAELDLENIRRLGLTEASSGEAGPIRFSVPPELRTQLQSQGITGMKFLAIDFFDPETNPLPELPFPTPLNYIPAAPSLMKSLEDSLVRAADSLPVMAERISSALDRVDLLLKGMQQENVAEKTVATLENVNGLVADLSDTVKRMNQAKLPEKAAGTLVRTEAAVARLDAVLRRFDGDAGLVASATRATDAFGEVGRSAHGTTRELDATLRDFREAIDAVRDVFESLEKEPDMLLKGRSEKEMP</sequence>
<evidence type="ECO:0000313" key="2">
    <source>
        <dbReference type="EMBL" id="AUX45312.1"/>
    </source>
</evidence>
<protein>
    <recommendedName>
        <fullName evidence="1">Mce/MlaD domain-containing protein</fullName>
    </recommendedName>
</protein>
<feature type="domain" description="Mce/MlaD" evidence="1">
    <location>
        <begin position="38"/>
        <end position="133"/>
    </location>
</feature>
<dbReference type="PANTHER" id="PTHR36698">
    <property type="entry name" value="BLL5892 PROTEIN"/>
    <property type="match status" value="1"/>
</dbReference>
<proteinExistence type="predicted"/>
<dbReference type="RefSeq" id="WP_104983708.1">
    <property type="nucleotide sequence ID" value="NZ_CP012673.1"/>
</dbReference>
<dbReference type="Proteomes" id="UP000238348">
    <property type="component" value="Chromosome"/>
</dbReference>
<accession>A0A2L0F156</accession>
<dbReference type="EMBL" id="CP012673">
    <property type="protein sequence ID" value="AUX45312.1"/>
    <property type="molecule type" value="Genomic_DNA"/>
</dbReference>
<dbReference type="InterPro" id="IPR003399">
    <property type="entry name" value="Mce/MlaD"/>
</dbReference>
<evidence type="ECO:0000313" key="3">
    <source>
        <dbReference type="Proteomes" id="UP000238348"/>
    </source>
</evidence>
<dbReference type="PANTHER" id="PTHR36698:SF3">
    <property type="entry name" value="ABC-TYPE TRANSPORT AUXILIARY LIPOPROTEIN COMPONENT DOMAIN-CONTAINING PROTEIN"/>
    <property type="match status" value="1"/>
</dbReference>
<dbReference type="AlphaFoldDB" id="A0A2L0F156"/>
<organism evidence="2 3">
    <name type="scientific">Sorangium cellulosum</name>
    <name type="common">Polyangium cellulosum</name>
    <dbReference type="NCBI Taxonomy" id="56"/>
    <lineage>
        <taxon>Bacteria</taxon>
        <taxon>Pseudomonadati</taxon>
        <taxon>Myxococcota</taxon>
        <taxon>Polyangia</taxon>
        <taxon>Polyangiales</taxon>
        <taxon>Polyangiaceae</taxon>
        <taxon>Sorangium</taxon>
    </lineage>
</organism>
<name>A0A2L0F156_SORCE</name>
<dbReference type="Pfam" id="PF02470">
    <property type="entry name" value="MlaD"/>
    <property type="match status" value="1"/>
</dbReference>